<evidence type="ECO:0000256" key="1">
    <source>
        <dbReference type="ARBA" id="ARBA00004141"/>
    </source>
</evidence>
<dbReference type="Pfam" id="PF00375">
    <property type="entry name" value="SDF"/>
    <property type="match status" value="1"/>
</dbReference>
<accession>A0ABW5R452</accession>
<evidence type="ECO:0000256" key="5">
    <source>
        <dbReference type="ARBA" id="ARBA00022989"/>
    </source>
</evidence>
<keyword evidence="10" id="KW-1185">Reference proteome</keyword>
<evidence type="ECO:0000256" key="6">
    <source>
        <dbReference type="ARBA" id="ARBA00023136"/>
    </source>
</evidence>
<reference evidence="10" key="1">
    <citation type="journal article" date="2019" name="Int. J. Syst. Evol. Microbiol.">
        <title>The Global Catalogue of Microorganisms (GCM) 10K type strain sequencing project: providing services to taxonomists for standard genome sequencing and annotation.</title>
        <authorList>
            <consortium name="The Broad Institute Genomics Platform"/>
            <consortium name="The Broad Institute Genome Sequencing Center for Infectious Disease"/>
            <person name="Wu L."/>
            <person name="Ma J."/>
        </authorList>
    </citation>
    <scope>NUCLEOTIDE SEQUENCE [LARGE SCALE GENOMIC DNA]</scope>
    <source>
        <strain evidence="10">TISTR 1827</strain>
    </source>
</reference>
<feature type="region of interest" description="Disordered" evidence="7">
    <location>
        <begin position="406"/>
        <end position="437"/>
    </location>
</feature>
<keyword evidence="2" id="KW-0813">Transport</keyword>
<proteinExistence type="predicted"/>
<protein>
    <submittedName>
        <fullName evidence="9">Dicarboxylate/amino acid:cation symporter</fullName>
    </submittedName>
</protein>
<feature type="transmembrane region" description="Helical" evidence="8">
    <location>
        <begin position="76"/>
        <end position="98"/>
    </location>
</feature>
<feature type="transmembrane region" description="Helical" evidence="8">
    <location>
        <begin position="348"/>
        <end position="371"/>
    </location>
</feature>
<dbReference type="PROSITE" id="PS00714">
    <property type="entry name" value="NA_DICARBOXYL_SYMP_2"/>
    <property type="match status" value="1"/>
</dbReference>
<dbReference type="PANTHER" id="PTHR42865:SF1">
    <property type="entry name" value="AEROBIC C4-DICARBOXYLATE TRANSPORT PROTEIN"/>
    <property type="match status" value="1"/>
</dbReference>
<evidence type="ECO:0000313" key="10">
    <source>
        <dbReference type="Proteomes" id="UP001597493"/>
    </source>
</evidence>
<feature type="transmembrane region" description="Helical" evidence="8">
    <location>
        <begin position="224"/>
        <end position="245"/>
    </location>
</feature>
<feature type="transmembrane region" description="Helical" evidence="8">
    <location>
        <begin position="139"/>
        <end position="162"/>
    </location>
</feature>
<dbReference type="InterPro" id="IPR036458">
    <property type="entry name" value="Na:dicarbo_symporter_sf"/>
</dbReference>
<comment type="subcellular location">
    <subcellularLocation>
        <location evidence="1">Membrane</location>
        <topology evidence="1">Multi-pass membrane protein</topology>
    </subcellularLocation>
</comment>
<keyword evidence="6 8" id="KW-0472">Membrane</keyword>
<dbReference type="EMBL" id="JBHUMY010000043">
    <property type="protein sequence ID" value="MFD2663447.1"/>
    <property type="molecule type" value="Genomic_DNA"/>
</dbReference>
<organism evidence="9 10">
    <name type="scientific">Paenibacillus thailandensis</name>
    <dbReference type="NCBI Taxonomy" id="393250"/>
    <lineage>
        <taxon>Bacteria</taxon>
        <taxon>Bacillati</taxon>
        <taxon>Bacillota</taxon>
        <taxon>Bacilli</taxon>
        <taxon>Bacillales</taxon>
        <taxon>Paenibacillaceae</taxon>
        <taxon>Paenibacillus</taxon>
    </lineage>
</organism>
<evidence type="ECO:0000313" key="9">
    <source>
        <dbReference type="EMBL" id="MFD2663447.1"/>
    </source>
</evidence>
<keyword evidence="3 8" id="KW-0812">Transmembrane</keyword>
<comment type="caution">
    <text evidence="9">The sequence shown here is derived from an EMBL/GenBank/DDBJ whole genome shotgun (WGS) entry which is preliminary data.</text>
</comment>
<dbReference type="InterPro" id="IPR018107">
    <property type="entry name" value="Na-dicarboxylate_symporter_CS"/>
</dbReference>
<keyword evidence="4" id="KW-0769">Symport</keyword>
<dbReference type="Gene3D" id="1.10.3860.10">
    <property type="entry name" value="Sodium:dicarboxylate symporter"/>
    <property type="match status" value="1"/>
</dbReference>
<keyword evidence="5 8" id="KW-1133">Transmembrane helix</keyword>
<evidence type="ECO:0000256" key="8">
    <source>
        <dbReference type="SAM" id="Phobius"/>
    </source>
</evidence>
<dbReference type="SUPFAM" id="SSF118215">
    <property type="entry name" value="Proton glutamate symport protein"/>
    <property type="match status" value="1"/>
</dbReference>
<evidence type="ECO:0000256" key="3">
    <source>
        <dbReference type="ARBA" id="ARBA00022692"/>
    </source>
</evidence>
<evidence type="ECO:0000256" key="2">
    <source>
        <dbReference type="ARBA" id="ARBA00022448"/>
    </source>
</evidence>
<dbReference type="Proteomes" id="UP001597493">
    <property type="component" value="Unassembled WGS sequence"/>
</dbReference>
<feature type="transmembrane region" description="Helical" evidence="8">
    <location>
        <begin position="46"/>
        <end position="64"/>
    </location>
</feature>
<dbReference type="NCBIfam" id="NF002461">
    <property type="entry name" value="PRK01663.1"/>
    <property type="match status" value="1"/>
</dbReference>
<dbReference type="PRINTS" id="PR00173">
    <property type="entry name" value="EDTRNSPORT"/>
</dbReference>
<feature type="transmembrane region" description="Helical" evidence="8">
    <location>
        <begin position="7"/>
        <end position="26"/>
    </location>
</feature>
<sequence>MKINFRNLTVQVVIAIILGILVGHFFPTTGEKLKVLGDVFIKLIKMVIAPIVFFTVVNGIAGMGDMKKVGRIGGKALLYFEIVTTVALAIGLIVVNLVKPGAGIDMNSAQGDVSQYTEAAEESSHGIVDFLVGIVPDNVVAAMASGELLPVLVFAVLFGVSLTAMGKNAKPVIDLFDKLTQAFFGIVNIIMKVSPIAAFGAMSYTIGKFGIGSLFSLGKLMGSVYITMALFIFVVLGAIAKFYGFSIVSFIRYIKEEILLVLGTSSSESALPRMMDKLEKYGCSKPVVGLVVPTGYSFNLDGTSIYLSMAAMFVAQAAGVDMTIWQQLTLLGVLMLTSKGAAGVTGSGFITLAATLSAFPSIPVAGMALLLGVDRFMSEARAITNLIGNGVATVVVAKMEGEFAPQGREAGAEGNQGAEGTHTDQTALGKHAVEANG</sequence>
<feature type="transmembrane region" description="Helical" evidence="8">
    <location>
        <begin position="305"/>
        <end position="328"/>
    </location>
</feature>
<dbReference type="InterPro" id="IPR001991">
    <property type="entry name" value="Na-dicarboxylate_symporter"/>
</dbReference>
<evidence type="ECO:0000256" key="4">
    <source>
        <dbReference type="ARBA" id="ARBA00022847"/>
    </source>
</evidence>
<dbReference type="RefSeq" id="WP_379279497.1">
    <property type="nucleotide sequence ID" value="NZ_JBHUGT010000055.1"/>
</dbReference>
<evidence type="ECO:0000256" key="7">
    <source>
        <dbReference type="SAM" id="MobiDB-lite"/>
    </source>
</evidence>
<feature type="compositionally biased region" description="Low complexity" evidence="7">
    <location>
        <begin position="407"/>
        <end position="420"/>
    </location>
</feature>
<name>A0ABW5R452_9BACL</name>
<feature type="transmembrane region" description="Helical" evidence="8">
    <location>
        <begin position="182"/>
        <end position="204"/>
    </location>
</feature>
<gene>
    <name evidence="9" type="ORF">ACFSW5_24720</name>
</gene>
<dbReference type="PANTHER" id="PTHR42865">
    <property type="entry name" value="PROTON/GLUTAMATE-ASPARTATE SYMPORTER"/>
    <property type="match status" value="1"/>
</dbReference>